<dbReference type="STRING" id="1925591.BI308_23860"/>
<keyword evidence="2" id="KW-1185">Reference proteome</keyword>
<sequence length="59" mass="6836">MIQIGAFITESNLSKIDCNLGLRKARRIADSFTRISYFLSKVKVIMTKRLTHWGDRDYG</sequence>
<dbReference type="AlphaFoldDB" id="A0A1L9QKG5"/>
<dbReference type="Proteomes" id="UP000183940">
    <property type="component" value="Unassembled WGS sequence"/>
</dbReference>
<protein>
    <submittedName>
        <fullName evidence="1">Uncharacterized protein</fullName>
    </submittedName>
</protein>
<dbReference type="EMBL" id="MLAW01000066">
    <property type="protein sequence ID" value="OJJ16224.1"/>
    <property type="molecule type" value="Genomic_DNA"/>
</dbReference>
<comment type="caution">
    <text evidence="1">The sequence shown here is derived from an EMBL/GenBank/DDBJ whole genome shotgun (WGS) entry which is preliminary data.</text>
</comment>
<reference evidence="1" key="1">
    <citation type="submission" date="2016-10" db="EMBL/GenBank/DDBJ databases">
        <title>CRISPR-Cas defence system in Roseofilum reptotaenium: evidence of a bacteriophage-cyanobacterium arms race in the coral black band disease.</title>
        <authorList>
            <person name="Buerger P."/>
            <person name="Wood-Charlson E.M."/>
            <person name="Weynberg K.D."/>
            <person name="Willis B."/>
            <person name="Van Oppen M.J."/>
        </authorList>
    </citation>
    <scope>NUCLEOTIDE SEQUENCE [LARGE SCALE GENOMIC DNA]</scope>
    <source>
        <strain evidence="1">AO1-A</strain>
    </source>
</reference>
<gene>
    <name evidence="1" type="ORF">BI308_23860</name>
</gene>
<evidence type="ECO:0000313" key="2">
    <source>
        <dbReference type="Proteomes" id="UP000183940"/>
    </source>
</evidence>
<accession>A0A1L9QKG5</accession>
<proteinExistence type="predicted"/>
<evidence type="ECO:0000313" key="1">
    <source>
        <dbReference type="EMBL" id="OJJ16224.1"/>
    </source>
</evidence>
<organism evidence="1 2">
    <name type="scientific">Roseofilum reptotaenium AO1-A</name>
    <dbReference type="NCBI Taxonomy" id="1925591"/>
    <lineage>
        <taxon>Bacteria</taxon>
        <taxon>Bacillati</taxon>
        <taxon>Cyanobacteriota</taxon>
        <taxon>Cyanophyceae</taxon>
        <taxon>Desertifilales</taxon>
        <taxon>Desertifilaceae</taxon>
        <taxon>Roseofilum</taxon>
    </lineage>
</organism>
<name>A0A1L9QKG5_9CYAN</name>